<keyword evidence="1 2" id="KW-0378">Hydrolase</keyword>
<dbReference type="GO" id="GO:0016811">
    <property type="term" value="F:hydrolase activity, acting on carbon-nitrogen (but not peptide) bonds, in linear amides"/>
    <property type="evidence" value="ECO:0007669"/>
    <property type="project" value="InterPro"/>
</dbReference>
<evidence type="ECO:0000313" key="5">
    <source>
        <dbReference type="Proteomes" id="UP000294656"/>
    </source>
</evidence>
<accession>A0A4R6MH71</accession>
<evidence type="ECO:0000256" key="2">
    <source>
        <dbReference type="HAMAP-Rule" id="MF_00832"/>
    </source>
</evidence>
<dbReference type="InterPro" id="IPR019913">
    <property type="entry name" value="Pyrimidine_utilisation_RutD"/>
</dbReference>
<dbReference type="SUPFAM" id="SSF53474">
    <property type="entry name" value="alpha/beta-Hydrolases"/>
    <property type="match status" value="1"/>
</dbReference>
<dbReference type="EMBL" id="SNXC01000009">
    <property type="protein sequence ID" value="TDO99509.1"/>
    <property type="molecule type" value="Genomic_DNA"/>
</dbReference>
<comment type="catalytic activity">
    <reaction evidence="2">
        <text>carbamate + 2 H(+) = NH4(+) + CO2</text>
        <dbReference type="Rhea" id="RHEA:15649"/>
        <dbReference type="ChEBI" id="CHEBI:13941"/>
        <dbReference type="ChEBI" id="CHEBI:15378"/>
        <dbReference type="ChEBI" id="CHEBI:16526"/>
        <dbReference type="ChEBI" id="CHEBI:28938"/>
    </reaction>
</comment>
<dbReference type="PANTHER" id="PTHR43798">
    <property type="entry name" value="MONOACYLGLYCEROL LIPASE"/>
    <property type="match status" value="1"/>
</dbReference>
<proteinExistence type="inferred from homology"/>
<name>A0A4R6MH71_9GAMM</name>
<keyword evidence="5" id="KW-1185">Reference proteome</keyword>
<dbReference type="InterPro" id="IPR029058">
    <property type="entry name" value="AB_hydrolase_fold"/>
</dbReference>
<sequence>MYFEVLGVTDPNAHTVVLSSGLGGSAHFWKPQLEALTKQYRVVVYDQLGTGRSPATLPMDYSIEHMSDELLELLDGLDVKQCHVVGHALGGLVAMKMALRRPDILKSMVLINAWSSPNPHTLRCFNIRKAILDTCSKEIFLQMQALILYPPDWIADNIATLVEEEAHLLKVFPDKDNLLKRIAALSTFDIENQIKQIQTDTLIIANKDDLLVPWQQSKQLDDALPNSKMSLLDYGGHASTVTATQTVNTILMEHLNCY</sequence>
<gene>
    <name evidence="2" type="primary">rutD</name>
    <name evidence="4" type="ORF">DFP79_0492</name>
</gene>
<dbReference type="GO" id="GO:0019740">
    <property type="term" value="P:nitrogen utilization"/>
    <property type="evidence" value="ECO:0007669"/>
    <property type="project" value="UniProtKB-UniRule"/>
</dbReference>
<dbReference type="HAMAP" id="MF_00832">
    <property type="entry name" value="RutD"/>
    <property type="match status" value="1"/>
</dbReference>
<evidence type="ECO:0000259" key="3">
    <source>
        <dbReference type="Pfam" id="PF00561"/>
    </source>
</evidence>
<dbReference type="Pfam" id="PF00561">
    <property type="entry name" value="Abhydrolase_1"/>
    <property type="match status" value="1"/>
</dbReference>
<organism evidence="4 5">
    <name type="scientific">Marinomonas balearica</name>
    <dbReference type="NCBI Taxonomy" id="491947"/>
    <lineage>
        <taxon>Bacteria</taxon>
        <taxon>Pseudomonadati</taxon>
        <taxon>Pseudomonadota</taxon>
        <taxon>Gammaproteobacteria</taxon>
        <taxon>Oceanospirillales</taxon>
        <taxon>Oceanospirillaceae</taxon>
        <taxon>Marinomonas</taxon>
    </lineage>
</organism>
<dbReference type="Proteomes" id="UP000294656">
    <property type="component" value="Unassembled WGS sequence"/>
</dbReference>
<dbReference type="OrthoDB" id="9804723at2"/>
<dbReference type="InterPro" id="IPR050266">
    <property type="entry name" value="AB_hydrolase_sf"/>
</dbReference>
<reference evidence="4 5" key="1">
    <citation type="submission" date="2019-03" db="EMBL/GenBank/DDBJ databases">
        <title>Genomic Encyclopedia of Type Strains, Phase III (KMG-III): the genomes of soil and plant-associated and newly described type strains.</title>
        <authorList>
            <person name="Whitman W."/>
        </authorList>
    </citation>
    <scope>NUCLEOTIDE SEQUENCE [LARGE SCALE GENOMIC DNA]</scope>
    <source>
        <strain evidence="4 5">CECT 7378</strain>
    </source>
</reference>
<dbReference type="AlphaFoldDB" id="A0A4R6MH71"/>
<comment type="caution">
    <text evidence="4">The sequence shown here is derived from an EMBL/GenBank/DDBJ whole genome shotgun (WGS) entry which is preliminary data.</text>
</comment>
<dbReference type="Gene3D" id="3.40.50.1820">
    <property type="entry name" value="alpha/beta hydrolase"/>
    <property type="match status" value="1"/>
</dbReference>
<dbReference type="RefSeq" id="WP_133502364.1">
    <property type="nucleotide sequence ID" value="NZ_SNXC01000009.1"/>
</dbReference>
<dbReference type="PRINTS" id="PR00111">
    <property type="entry name" value="ABHYDROLASE"/>
</dbReference>
<comment type="function">
    <text evidence="2">Involved in pyrimidine catabolism. May facilitate the hydrolysis of carbamate, a reaction that can also occur spontaneously.</text>
</comment>
<dbReference type="NCBIfam" id="TIGR03611">
    <property type="entry name" value="RutD"/>
    <property type="match status" value="1"/>
</dbReference>
<evidence type="ECO:0000256" key="1">
    <source>
        <dbReference type="ARBA" id="ARBA00022801"/>
    </source>
</evidence>
<protein>
    <recommendedName>
        <fullName evidence="2">Putative carbamate hydrolase RutD</fullName>
        <ecNumber evidence="2">3.5.1.-</ecNumber>
    </recommendedName>
    <alternativeName>
        <fullName evidence="2">Aminohydrolase</fullName>
    </alternativeName>
</protein>
<dbReference type="GO" id="GO:0006212">
    <property type="term" value="P:uracil catabolic process"/>
    <property type="evidence" value="ECO:0007669"/>
    <property type="project" value="UniProtKB-UniRule"/>
</dbReference>
<dbReference type="InterPro" id="IPR000073">
    <property type="entry name" value="AB_hydrolase_1"/>
</dbReference>
<evidence type="ECO:0000313" key="4">
    <source>
        <dbReference type="EMBL" id="TDO99509.1"/>
    </source>
</evidence>
<feature type="domain" description="AB hydrolase-1" evidence="3">
    <location>
        <begin position="15"/>
        <end position="125"/>
    </location>
</feature>
<dbReference type="EC" id="3.5.1.-" evidence="2"/>
<comment type="similarity">
    <text evidence="2">Belongs to the AB hydrolase superfamily. Hydrolase RutD family.</text>
</comment>